<dbReference type="EMBL" id="MU006789">
    <property type="protein sequence ID" value="KAF2638739.1"/>
    <property type="molecule type" value="Genomic_DNA"/>
</dbReference>
<evidence type="ECO:0000313" key="1">
    <source>
        <dbReference type="EMBL" id="KAF2638739.1"/>
    </source>
</evidence>
<organism evidence="1 2">
    <name type="scientific">Massarina eburnea CBS 473.64</name>
    <dbReference type="NCBI Taxonomy" id="1395130"/>
    <lineage>
        <taxon>Eukaryota</taxon>
        <taxon>Fungi</taxon>
        <taxon>Dikarya</taxon>
        <taxon>Ascomycota</taxon>
        <taxon>Pezizomycotina</taxon>
        <taxon>Dothideomycetes</taxon>
        <taxon>Pleosporomycetidae</taxon>
        <taxon>Pleosporales</taxon>
        <taxon>Massarineae</taxon>
        <taxon>Massarinaceae</taxon>
        <taxon>Massarina</taxon>
    </lineage>
</organism>
<name>A0A6A6RT25_9PLEO</name>
<dbReference type="OrthoDB" id="5587917at2759"/>
<sequence>MRHAEDWIPRANRLTNIYNDMSIIHQIPLGARDLEKYVGPAQLARANGNETFVTSAAGGWLQRKCRRVRSYGAMMRACLAGGGIGGSVSGPHCERAQPVYRSFWMH</sequence>
<dbReference type="AlphaFoldDB" id="A0A6A6RT25"/>
<proteinExistence type="predicted"/>
<evidence type="ECO:0000313" key="2">
    <source>
        <dbReference type="Proteomes" id="UP000799753"/>
    </source>
</evidence>
<accession>A0A6A6RT25</accession>
<dbReference type="Proteomes" id="UP000799753">
    <property type="component" value="Unassembled WGS sequence"/>
</dbReference>
<keyword evidence="2" id="KW-1185">Reference proteome</keyword>
<gene>
    <name evidence="1" type="ORF">P280DRAFT_528982</name>
</gene>
<protein>
    <submittedName>
        <fullName evidence="1">Uncharacterized protein</fullName>
    </submittedName>
</protein>
<reference evidence="1" key="1">
    <citation type="journal article" date="2020" name="Stud. Mycol.">
        <title>101 Dothideomycetes genomes: a test case for predicting lifestyles and emergence of pathogens.</title>
        <authorList>
            <person name="Haridas S."/>
            <person name="Albert R."/>
            <person name="Binder M."/>
            <person name="Bloem J."/>
            <person name="Labutti K."/>
            <person name="Salamov A."/>
            <person name="Andreopoulos B."/>
            <person name="Baker S."/>
            <person name="Barry K."/>
            <person name="Bills G."/>
            <person name="Bluhm B."/>
            <person name="Cannon C."/>
            <person name="Castanera R."/>
            <person name="Culley D."/>
            <person name="Daum C."/>
            <person name="Ezra D."/>
            <person name="Gonzalez J."/>
            <person name="Henrissat B."/>
            <person name="Kuo A."/>
            <person name="Liang C."/>
            <person name="Lipzen A."/>
            <person name="Lutzoni F."/>
            <person name="Magnuson J."/>
            <person name="Mondo S."/>
            <person name="Nolan M."/>
            <person name="Ohm R."/>
            <person name="Pangilinan J."/>
            <person name="Park H.-J."/>
            <person name="Ramirez L."/>
            <person name="Alfaro M."/>
            <person name="Sun H."/>
            <person name="Tritt A."/>
            <person name="Yoshinaga Y."/>
            <person name="Zwiers L.-H."/>
            <person name="Turgeon B."/>
            <person name="Goodwin S."/>
            <person name="Spatafora J."/>
            <person name="Crous P."/>
            <person name="Grigoriev I."/>
        </authorList>
    </citation>
    <scope>NUCLEOTIDE SEQUENCE</scope>
    <source>
        <strain evidence="1">CBS 473.64</strain>
    </source>
</reference>
<dbReference type="SUPFAM" id="SSF56037">
    <property type="entry name" value="PheT/TilS domain"/>
    <property type="match status" value="1"/>
</dbReference>